<dbReference type="STRING" id="640132.Srot_0451"/>
<name>D6ZBW1_SEGRD</name>
<dbReference type="AlphaFoldDB" id="D6ZBW1"/>
<sequence length="161" mass="17861">MLVVAIAVLGHRMWFPSAEPRTSNRDFEQAKANVIRVTAWVAGVARDAEGRGSKQGCRAGTLGEGPPWLWSQEYDLPYSEQTAHDLTARLRQLRDEGWSYVETKPELEQVHTKLGVQVSNSEQVSIDAWRSSKVNIEDDAKAGVAPQQHTMSIIGLSECTN</sequence>
<accession>D6ZBW1</accession>
<protein>
    <submittedName>
        <fullName evidence="1">Uncharacterized protein</fullName>
    </submittedName>
</protein>
<evidence type="ECO:0000313" key="2">
    <source>
        <dbReference type="Proteomes" id="UP000002247"/>
    </source>
</evidence>
<dbReference type="Proteomes" id="UP000002247">
    <property type="component" value="Chromosome"/>
</dbReference>
<dbReference type="EMBL" id="CP001958">
    <property type="protein sequence ID" value="ADG96938.1"/>
    <property type="molecule type" value="Genomic_DNA"/>
</dbReference>
<dbReference type="HOGENOM" id="CLU_1642543_0_0_11"/>
<dbReference type="KEGG" id="srt:Srot_0451"/>
<organism evidence="1 2">
    <name type="scientific">Segniliparus rotundus (strain ATCC BAA-972 / CDC 1076 / CIP 108378 / DSM 44985 / JCM 13578)</name>
    <dbReference type="NCBI Taxonomy" id="640132"/>
    <lineage>
        <taxon>Bacteria</taxon>
        <taxon>Bacillati</taxon>
        <taxon>Actinomycetota</taxon>
        <taxon>Actinomycetes</taxon>
        <taxon>Mycobacteriales</taxon>
        <taxon>Segniliparaceae</taxon>
        <taxon>Segniliparus</taxon>
    </lineage>
</organism>
<reference evidence="1 2" key="1">
    <citation type="journal article" date="2010" name="Stand. Genomic Sci.">
        <title>Complete genome sequence of Segniliparus rotundus type strain (CDC 1076).</title>
        <authorList>
            <person name="Sikorski J."/>
            <person name="Lapidus A."/>
            <person name="Copeland A."/>
            <person name="Misra M."/>
            <person name="Glavina Del Rio T."/>
            <person name="Nolan M."/>
            <person name="Lucas S."/>
            <person name="Chen F."/>
            <person name="Tice H."/>
            <person name="Cheng J.F."/>
            <person name="Jando M."/>
            <person name="Schneider S."/>
            <person name="Bruce D."/>
            <person name="Goodwin L."/>
            <person name="Pitluck S."/>
            <person name="Liolios K."/>
            <person name="Mikhailova N."/>
            <person name="Pati A."/>
            <person name="Ivanova N."/>
            <person name="Mavromatis K."/>
            <person name="Chen A."/>
            <person name="Palaniappan K."/>
            <person name="Chertkov O."/>
            <person name="Land M."/>
            <person name="Hauser L."/>
            <person name="Chang Y.J."/>
            <person name="Jeffries C.D."/>
            <person name="Brettin T."/>
            <person name="Detter J.C."/>
            <person name="Han C."/>
            <person name="Rohde M."/>
            <person name="Goker M."/>
            <person name="Bristow J."/>
            <person name="Eisen J.A."/>
            <person name="Markowitz V."/>
            <person name="Hugenholtz P."/>
            <person name="Kyrpides N.C."/>
            <person name="Klenk H.P."/>
        </authorList>
    </citation>
    <scope>NUCLEOTIDE SEQUENCE [LARGE SCALE GENOMIC DNA]</scope>
    <source>
        <strain evidence="2">ATCC BAA-972 / CDC 1076 / CIP 108378 / DSM 44985 / JCM 13578</strain>
    </source>
</reference>
<dbReference type="RefSeq" id="WP_013137394.1">
    <property type="nucleotide sequence ID" value="NC_014168.1"/>
</dbReference>
<evidence type="ECO:0000313" key="1">
    <source>
        <dbReference type="EMBL" id="ADG96938.1"/>
    </source>
</evidence>
<keyword evidence="2" id="KW-1185">Reference proteome</keyword>
<gene>
    <name evidence="1" type="ordered locus">Srot_0451</name>
</gene>
<proteinExistence type="predicted"/>